<organism evidence="1">
    <name type="scientific">Arundo donax</name>
    <name type="common">Giant reed</name>
    <name type="synonym">Donax arundinaceus</name>
    <dbReference type="NCBI Taxonomy" id="35708"/>
    <lineage>
        <taxon>Eukaryota</taxon>
        <taxon>Viridiplantae</taxon>
        <taxon>Streptophyta</taxon>
        <taxon>Embryophyta</taxon>
        <taxon>Tracheophyta</taxon>
        <taxon>Spermatophyta</taxon>
        <taxon>Magnoliopsida</taxon>
        <taxon>Liliopsida</taxon>
        <taxon>Poales</taxon>
        <taxon>Poaceae</taxon>
        <taxon>PACMAD clade</taxon>
        <taxon>Arundinoideae</taxon>
        <taxon>Arundineae</taxon>
        <taxon>Arundo</taxon>
    </lineage>
</organism>
<proteinExistence type="predicted"/>
<protein>
    <submittedName>
        <fullName evidence="1">Uncharacterized protein</fullName>
    </submittedName>
</protein>
<evidence type="ECO:0000313" key="1">
    <source>
        <dbReference type="EMBL" id="JAD65126.1"/>
    </source>
</evidence>
<name>A0A0A9BP77_ARUDO</name>
<reference evidence="1" key="2">
    <citation type="journal article" date="2015" name="Data Brief">
        <title>Shoot transcriptome of the giant reed, Arundo donax.</title>
        <authorList>
            <person name="Barrero R.A."/>
            <person name="Guerrero F.D."/>
            <person name="Moolhuijzen P."/>
            <person name="Goolsby J.A."/>
            <person name="Tidwell J."/>
            <person name="Bellgard S.E."/>
            <person name="Bellgard M.I."/>
        </authorList>
    </citation>
    <scope>NUCLEOTIDE SEQUENCE</scope>
    <source>
        <tissue evidence="1">Shoot tissue taken approximately 20 cm above the soil surface</tissue>
    </source>
</reference>
<dbReference type="AlphaFoldDB" id="A0A0A9BP77"/>
<sequence length="17" mass="1872">MSHDLNLTKSLMLNAAL</sequence>
<accession>A0A0A9BP77</accession>
<dbReference type="EMBL" id="GBRH01232769">
    <property type="protein sequence ID" value="JAD65126.1"/>
    <property type="molecule type" value="Transcribed_RNA"/>
</dbReference>
<reference evidence="1" key="1">
    <citation type="submission" date="2014-09" db="EMBL/GenBank/DDBJ databases">
        <authorList>
            <person name="Magalhaes I.L.F."/>
            <person name="Oliveira U."/>
            <person name="Santos F.R."/>
            <person name="Vidigal T.H.D.A."/>
            <person name="Brescovit A.D."/>
            <person name="Santos A.J."/>
        </authorList>
    </citation>
    <scope>NUCLEOTIDE SEQUENCE</scope>
    <source>
        <tissue evidence="1">Shoot tissue taken approximately 20 cm above the soil surface</tissue>
    </source>
</reference>